<dbReference type="EMBL" id="BSNW01000006">
    <property type="protein sequence ID" value="GLQ68348.1"/>
    <property type="molecule type" value="Genomic_DNA"/>
</dbReference>
<evidence type="ECO:0000256" key="1">
    <source>
        <dbReference type="SAM" id="SignalP"/>
    </source>
</evidence>
<name>A0ABQ5WXT2_9PROT</name>
<evidence type="ECO:0000313" key="3">
    <source>
        <dbReference type="Proteomes" id="UP001156672"/>
    </source>
</evidence>
<evidence type="ECO:0000313" key="2">
    <source>
        <dbReference type="EMBL" id="GLQ68348.1"/>
    </source>
</evidence>
<keyword evidence="1" id="KW-0732">Signal</keyword>
<gene>
    <name evidence="2" type="ORF">GCM10007866_07960</name>
</gene>
<comment type="caution">
    <text evidence="2">The sequence shown here is derived from an EMBL/GenBank/DDBJ whole genome shotgun (WGS) entry which is preliminary data.</text>
</comment>
<keyword evidence="3" id="KW-1185">Reference proteome</keyword>
<dbReference type="RefSeq" id="WP_062033589.1">
    <property type="nucleotide sequence ID" value="NZ_BEWL01000001.1"/>
</dbReference>
<protein>
    <recommendedName>
        <fullName evidence="4">Terminase</fullName>
    </recommendedName>
</protein>
<accession>A0ABQ5WXT2</accession>
<evidence type="ECO:0008006" key="4">
    <source>
        <dbReference type="Google" id="ProtNLM"/>
    </source>
</evidence>
<feature type="signal peptide" evidence="1">
    <location>
        <begin position="1"/>
        <end position="22"/>
    </location>
</feature>
<dbReference type="Proteomes" id="UP001156672">
    <property type="component" value="Unassembled WGS sequence"/>
</dbReference>
<sequence>MKIFHALGLLALLASAMNTAQAGDNPRLKAMFDADQAEREQEPINWDTLIPNDMKRRAELHRMLEQNVVTTGLDYYEAAFIQQHGQKPDDYLLAHVLAMAALAKGYTQARWIAAATLDRYLQQNRHPQIFGTQTVIRSVAGTGKEETPTRAPFNAALIPDSLRATLGVADLKTLANRPSKKDYNSSNGEN</sequence>
<reference evidence="3" key="1">
    <citation type="journal article" date="2019" name="Int. J. Syst. Evol. Microbiol.">
        <title>The Global Catalogue of Microorganisms (GCM) 10K type strain sequencing project: providing services to taxonomists for standard genome sequencing and annotation.</title>
        <authorList>
            <consortium name="The Broad Institute Genomics Platform"/>
            <consortium name="The Broad Institute Genome Sequencing Center for Infectious Disease"/>
            <person name="Wu L."/>
            <person name="Ma J."/>
        </authorList>
    </citation>
    <scope>NUCLEOTIDE SEQUENCE [LARGE SCALE GENOMIC DNA]</scope>
    <source>
        <strain evidence="3">NBRC 3250</strain>
    </source>
</reference>
<organism evidence="2 3">
    <name type="scientific">Gluconobacter albidus</name>
    <dbReference type="NCBI Taxonomy" id="318683"/>
    <lineage>
        <taxon>Bacteria</taxon>
        <taxon>Pseudomonadati</taxon>
        <taxon>Pseudomonadota</taxon>
        <taxon>Alphaproteobacteria</taxon>
        <taxon>Acetobacterales</taxon>
        <taxon>Acetobacteraceae</taxon>
        <taxon>Gluconobacter</taxon>
    </lineage>
</organism>
<proteinExistence type="predicted"/>
<feature type="chain" id="PRO_5047284951" description="Terminase" evidence="1">
    <location>
        <begin position="23"/>
        <end position="190"/>
    </location>
</feature>